<dbReference type="AlphaFoldDB" id="A0A6N2K6I6"/>
<dbReference type="PANTHER" id="PTHR48054">
    <property type="entry name" value="RECEPTOR KINASE-LIKE PROTEIN XA21"/>
    <property type="match status" value="1"/>
</dbReference>
<dbReference type="InterPro" id="IPR001611">
    <property type="entry name" value="Leu-rich_rpt"/>
</dbReference>
<dbReference type="PANTHER" id="PTHR48054:SF47">
    <property type="entry name" value="OS06G0179800 PROTEIN"/>
    <property type="match status" value="1"/>
</dbReference>
<dbReference type="SUPFAM" id="SSF52058">
    <property type="entry name" value="L domain-like"/>
    <property type="match status" value="1"/>
</dbReference>
<reference evidence="1" key="1">
    <citation type="submission" date="2019-03" db="EMBL/GenBank/DDBJ databases">
        <authorList>
            <person name="Mank J."/>
            <person name="Almeida P."/>
        </authorList>
    </citation>
    <scope>NUCLEOTIDE SEQUENCE</scope>
    <source>
        <strain evidence="1">78183</strain>
    </source>
</reference>
<protein>
    <recommendedName>
        <fullName evidence="2">Leucine-rich repeat-containing N-terminal plant-type domain-containing protein</fullName>
    </recommendedName>
</protein>
<evidence type="ECO:0008006" key="2">
    <source>
        <dbReference type="Google" id="ProtNLM"/>
    </source>
</evidence>
<dbReference type="InterPro" id="IPR052592">
    <property type="entry name" value="LRR-RLK"/>
</dbReference>
<accession>A0A6N2K6I6</accession>
<dbReference type="InterPro" id="IPR032675">
    <property type="entry name" value="LRR_dom_sf"/>
</dbReference>
<name>A0A6N2K6I6_SALVM</name>
<evidence type="ECO:0000313" key="1">
    <source>
        <dbReference type="EMBL" id="VFU23474.1"/>
    </source>
</evidence>
<proteinExistence type="predicted"/>
<dbReference type="EMBL" id="CAADRP010000114">
    <property type="protein sequence ID" value="VFU23474.1"/>
    <property type="molecule type" value="Genomic_DNA"/>
</dbReference>
<dbReference type="Pfam" id="PF00560">
    <property type="entry name" value="LRR_1"/>
    <property type="match status" value="3"/>
</dbReference>
<gene>
    <name evidence="1" type="ORF">SVIM_LOCUS36199</name>
</gene>
<dbReference type="Gene3D" id="3.80.10.10">
    <property type="entry name" value="Ribonuclease Inhibitor"/>
    <property type="match status" value="1"/>
</dbReference>
<organism evidence="1">
    <name type="scientific">Salix viminalis</name>
    <name type="common">Common osier</name>
    <name type="synonym">Basket willow</name>
    <dbReference type="NCBI Taxonomy" id="40686"/>
    <lineage>
        <taxon>Eukaryota</taxon>
        <taxon>Viridiplantae</taxon>
        <taxon>Streptophyta</taxon>
        <taxon>Embryophyta</taxon>
        <taxon>Tracheophyta</taxon>
        <taxon>Spermatophyta</taxon>
        <taxon>Magnoliopsida</taxon>
        <taxon>eudicotyledons</taxon>
        <taxon>Gunneridae</taxon>
        <taxon>Pentapetalae</taxon>
        <taxon>rosids</taxon>
        <taxon>fabids</taxon>
        <taxon>Malpighiales</taxon>
        <taxon>Salicaceae</taxon>
        <taxon>Saliceae</taxon>
        <taxon>Salix</taxon>
    </lineage>
</organism>
<sequence>MNHRHGRGLTLVEAGGTAFCAPIRASLNSNGFTGSIPPSLGNLDKLYWLDLADNRLTGTIPVSTETTPGLDLLVPTKHFNKLTGSIPSTLGLVKSLEVVRLDNNSLTGPVPTNINNLTTVNEMFLSNNGLSGNNLLNGTLDIGTSPVNKLAMIDLRKNQISGFTYRAGVEKTCRQPSLSGNRSDRKLLYCFPN</sequence>